<evidence type="ECO:0000259" key="1">
    <source>
        <dbReference type="Pfam" id="PF16242"/>
    </source>
</evidence>
<evidence type="ECO:0000313" key="3">
    <source>
        <dbReference type="Proteomes" id="UP000001745"/>
    </source>
</evidence>
<dbReference type="GeneID" id="8105862"/>
<reference evidence="3" key="1">
    <citation type="journal article" date="2015" name="Genome Announc.">
        <title>Genome sequence of the AIDS-associated pathogen Penicillium marneffei (ATCC18224) and its near taxonomic relative Talaromyces stipitatus (ATCC10500).</title>
        <authorList>
            <person name="Nierman W.C."/>
            <person name="Fedorova-Abrams N.D."/>
            <person name="Andrianopoulos A."/>
        </authorList>
    </citation>
    <scope>NUCLEOTIDE SEQUENCE [LARGE SCALE GENOMIC DNA]</scope>
    <source>
        <strain evidence="3">ATCC 10500 / CBS 375.48 / QM 6759 / NRRL 1006</strain>
    </source>
</reference>
<protein>
    <submittedName>
        <fullName evidence="2">Blue light-inducible protein Bli-3</fullName>
    </submittedName>
</protein>
<dbReference type="EMBL" id="EQ962653">
    <property type="protein sequence ID" value="EED22302.1"/>
    <property type="molecule type" value="Genomic_DNA"/>
</dbReference>
<dbReference type="Pfam" id="PF16242">
    <property type="entry name" value="Pyrid_ox_like"/>
    <property type="match status" value="1"/>
</dbReference>
<dbReference type="VEuPathDB" id="FungiDB:TSTA_095510"/>
<accession>B8M3D0</accession>
<keyword evidence="3" id="KW-1185">Reference proteome</keyword>
<evidence type="ECO:0000313" key="2">
    <source>
        <dbReference type="EMBL" id="EED22302.1"/>
    </source>
</evidence>
<dbReference type="STRING" id="441959.B8M3D0"/>
<dbReference type="AlphaFoldDB" id="B8M3D0"/>
<dbReference type="OrthoDB" id="434253at2759"/>
<dbReference type="RefSeq" id="XP_002479265.1">
    <property type="nucleotide sequence ID" value="XM_002479220.1"/>
</dbReference>
<proteinExistence type="predicted"/>
<dbReference type="SUPFAM" id="SSF50475">
    <property type="entry name" value="FMN-binding split barrel"/>
    <property type="match status" value="1"/>
</dbReference>
<dbReference type="InterPro" id="IPR038725">
    <property type="entry name" value="YdaG_split_barrel_FMN-bd"/>
</dbReference>
<dbReference type="Proteomes" id="UP000001745">
    <property type="component" value="Unassembled WGS sequence"/>
</dbReference>
<dbReference type="PANTHER" id="PTHR34818">
    <property type="entry name" value="PROTEIN BLI-3"/>
    <property type="match status" value="1"/>
</dbReference>
<gene>
    <name evidence="2" type="ORF">TSTA_095510</name>
</gene>
<organism evidence="2 3">
    <name type="scientific">Talaromyces stipitatus (strain ATCC 10500 / CBS 375.48 / QM 6759 / NRRL 1006)</name>
    <name type="common">Penicillium stipitatum</name>
    <dbReference type="NCBI Taxonomy" id="441959"/>
    <lineage>
        <taxon>Eukaryota</taxon>
        <taxon>Fungi</taxon>
        <taxon>Dikarya</taxon>
        <taxon>Ascomycota</taxon>
        <taxon>Pezizomycotina</taxon>
        <taxon>Eurotiomycetes</taxon>
        <taxon>Eurotiomycetidae</taxon>
        <taxon>Eurotiales</taxon>
        <taxon>Trichocomaceae</taxon>
        <taxon>Talaromyces</taxon>
        <taxon>Talaromyces sect. Talaromyces</taxon>
    </lineage>
</organism>
<dbReference type="eggNOG" id="ENOG502RZBA">
    <property type="taxonomic scope" value="Eukaryota"/>
</dbReference>
<dbReference type="PhylomeDB" id="B8M3D0"/>
<name>B8M3D0_TALSN</name>
<sequence length="228" mass="24356">MSSTISTSSGSKPVDPYKAKSYDFNASVQEKIEDLVKFIKEIKYGMLTTKASDSDLLSSRAMALAGTENGGIDLIFHTNLFSGKTMDLTVHPTETNMSFLDVVSGGWASISGTATILSGKDIVEKFYSPTLKAWLGDLGDGVHDGGPSDPRIGVIRVEAKSAVHVTPRKGMIGRAVEYGKAISTGDVPPINKLREISTEELAECKCSLIILASIIADHFKGVVLTTNK</sequence>
<dbReference type="InterPro" id="IPR012349">
    <property type="entry name" value="Split_barrel_FMN-bd"/>
</dbReference>
<dbReference type="Gene3D" id="2.30.110.10">
    <property type="entry name" value="Electron Transport, Fmn-binding Protein, Chain A"/>
    <property type="match status" value="1"/>
</dbReference>
<dbReference type="InterPro" id="IPR052917">
    <property type="entry name" value="Stress-Dev_Protein"/>
</dbReference>
<dbReference type="OMA" id="AKAWWDS"/>
<dbReference type="HOGENOM" id="CLU_091428_0_1_1"/>
<dbReference type="PANTHER" id="PTHR34818:SF1">
    <property type="entry name" value="PROTEIN BLI-3"/>
    <property type="match status" value="1"/>
</dbReference>
<feature type="domain" description="General stress protein FMN-binding split barrel" evidence="1">
    <location>
        <begin position="30"/>
        <end position="186"/>
    </location>
</feature>
<dbReference type="InParanoid" id="B8M3D0"/>